<evidence type="ECO:0000313" key="2">
    <source>
        <dbReference type="Proteomes" id="UP000188605"/>
    </source>
</evidence>
<sequence>MKLLKKKPFLLGIGLVIAITGLQSPAYADVIKYVDAYFNDIKISVNNQFKSVSAEPFISGGTTYVAVRDITNIFGFDVNWNSSENVVEIIAPNVGNTSSLEREIAMLQNQLKIANDKLLQHENTVSPDEEIKEILREIDLALEDIFYDEYDIEWFFNLTERSNYIDLQVEFDADYYDYEYDKMTVLQMEKLVEKACEHVLTMLKDSVLEDILIKGEVINADNQDILGTFRYDDNEIEYDVEISETILGLFAQDVYYDVIDSDYDEKMPDFHLADGSNSDPYRISTENLYITEKNGNYTFEVLVNLSTNYEKYWNASDVLDDELDEDDWDTDPRDFEDFMFDIADYIADEFDLDIEDDISGYIVSEYNLSDVIVAYEDGKIEFKRVK</sequence>
<comment type="caution">
    <text evidence="1">The sequence shown here is derived from an EMBL/GenBank/DDBJ whole genome shotgun (WGS) entry which is preliminary data.</text>
</comment>
<dbReference type="EMBL" id="LJDB01000100">
    <property type="protein sequence ID" value="ONI38003.1"/>
    <property type="molecule type" value="Genomic_DNA"/>
</dbReference>
<name>A0ACC8X819_9FIRM</name>
<dbReference type="Proteomes" id="UP000188605">
    <property type="component" value="Unassembled WGS sequence"/>
</dbReference>
<evidence type="ECO:0000313" key="1">
    <source>
        <dbReference type="EMBL" id="ONI38003.1"/>
    </source>
</evidence>
<keyword evidence="2" id="KW-1185">Reference proteome</keyword>
<proteinExistence type="predicted"/>
<gene>
    <name evidence="1" type="ORF">AN396_11785</name>
</gene>
<reference evidence="1" key="1">
    <citation type="submission" date="2016-08" db="EMBL/GenBank/DDBJ databases">
        <authorList>
            <person name="Ngugi D.K."/>
            <person name="Miyake S."/>
            <person name="Stingl U."/>
        </authorList>
    </citation>
    <scope>NUCLEOTIDE SEQUENCE</scope>
    <source>
        <strain evidence="1">SCG-B11WGA-EpuloA1</strain>
    </source>
</reference>
<accession>A0ACC8X819</accession>
<organism evidence="1 2">
    <name type="scientific">Candidatus Epulonipiscium fishelsonii</name>
    <dbReference type="NCBI Taxonomy" id="77094"/>
    <lineage>
        <taxon>Bacteria</taxon>
        <taxon>Bacillati</taxon>
        <taxon>Bacillota</taxon>
        <taxon>Clostridia</taxon>
        <taxon>Lachnospirales</taxon>
        <taxon>Lachnospiraceae</taxon>
        <taxon>Candidatus Epulonipiscium</taxon>
    </lineage>
</organism>
<protein>
    <submittedName>
        <fullName evidence="1">Uncharacterized protein</fullName>
    </submittedName>
</protein>